<dbReference type="EMBL" id="CP000830">
    <property type="protein sequence ID" value="ABV94410.1"/>
    <property type="molecule type" value="Genomic_DNA"/>
</dbReference>
<dbReference type="eggNOG" id="COG2755">
    <property type="taxonomic scope" value="Bacteria"/>
</dbReference>
<dbReference type="CDD" id="cd01822">
    <property type="entry name" value="Lysophospholipase_L1_like"/>
    <property type="match status" value="1"/>
</dbReference>
<sequence>MRALRGVASGYGADGGIRKAGAGLAAAASALWLSLAPAWAEPVVVAALGDSLTQGYGLPQQDGFVPQLQAWLEAQGEEVTLINAGVSGDTTAGGLSRVDWTLTPEVDALIVALGGNDLLRGIDPAVSRANLDGILSRAAARGLPVLLVGLEAPGNYGPDYKAAFDAMYPELAAQYGALHEESFLAALTAEDDQATALRNYMQSDGIHPNAAGVAKIVAALGPSVQALIARAAP</sequence>
<dbReference type="Gene3D" id="3.40.50.1110">
    <property type="entry name" value="SGNH hydrolase"/>
    <property type="match status" value="1"/>
</dbReference>
<organism evidence="2 3">
    <name type="scientific">Dinoroseobacter shibae (strain DSM 16493 / NCIMB 14021 / DFL 12)</name>
    <dbReference type="NCBI Taxonomy" id="398580"/>
    <lineage>
        <taxon>Bacteria</taxon>
        <taxon>Pseudomonadati</taxon>
        <taxon>Pseudomonadota</taxon>
        <taxon>Alphaproteobacteria</taxon>
        <taxon>Rhodobacterales</taxon>
        <taxon>Roseobacteraceae</taxon>
        <taxon>Dinoroseobacter</taxon>
    </lineage>
</organism>
<proteinExistence type="predicted"/>
<dbReference type="InterPro" id="IPR036514">
    <property type="entry name" value="SGNH_hydro_sf"/>
</dbReference>
<dbReference type="Proteomes" id="UP000006833">
    <property type="component" value="Chromosome"/>
</dbReference>
<name>A8LIG9_DINSH</name>
<dbReference type="InterPro" id="IPR013830">
    <property type="entry name" value="SGNH_hydro"/>
</dbReference>
<dbReference type="GO" id="GO:0004622">
    <property type="term" value="F:phosphatidylcholine lysophospholipase activity"/>
    <property type="evidence" value="ECO:0007669"/>
    <property type="project" value="TreeGrafter"/>
</dbReference>
<gene>
    <name evidence="2" type="ordered locus">Dshi_2677</name>
</gene>
<evidence type="ECO:0000313" key="3">
    <source>
        <dbReference type="Proteomes" id="UP000006833"/>
    </source>
</evidence>
<dbReference type="Pfam" id="PF13472">
    <property type="entry name" value="Lipase_GDSL_2"/>
    <property type="match status" value="1"/>
</dbReference>
<dbReference type="PANTHER" id="PTHR30383">
    <property type="entry name" value="THIOESTERASE 1/PROTEASE 1/LYSOPHOSPHOLIPASE L1"/>
    <property type="match status" value="1"/>
</dbReference>
<evidence type="ECO:0000259" key="1">
    <source>
        <dbReference type="Pfam" id="PF13472"/>
    </source>
</evidence>
<keyword evidence="3" id="KW-1185">Reference proteome</keyword>
<dbReference type="OrthoDB" id="9786188at2"/>
<reference evidence="3" key="1">
    <citation type="journal article" date="2010" name="ISME J.">
        <title>The complete genome sequence of the algal symbiont Dinoroseobacter shibae: a hitchhiker's guide to life in the sea.</title>
        <authorList>
            <person name="Wagner-Dobler I."/>
            <person name="Ballhausen B."/>
            <person name="Berger M."/>
            <person name="Brinkhoff T."/>
            <person name="Buchholz I."/>
            <person name="Bunk B."/>
            <person name="Cypionka H."/>
            <person name="Daniel R."/>
            <person name="Drepper T."/>
            <person name="Gerdts G."/>
            <person name="Hahnke S."/>
            <person name="Han C."/>
            <person name="Jahn D."/>
            <person name="Kalhoefer D."/>
            <person name="Kiss H."/>
            <person name="Klenk H.P."/>
            <person name="Kyrpides N."/>
            <person name="Liebl W."/>
            <person name="Liesegang H."/>
            <person name="Meincke L."/>
            <person name="Pati A."/>
            <person name="Petersen J."/>
            <person name="Piekarski T."/>
            <person name="Pommerenke C."/>
            <person name="Pradella S."/>
            <person name="Pukall R."/>
            <person name="Rabus R."/>
            <person name="Stackebrandt E."/>
            <person name="Thole S."/>
            <person name="Thompson L."/>
            <person name="Tielen P."/>
            <person name="Tomasch J."/>
            <person name="von Jan M."/>
            <person name="Wanphrut N."/>
            <person name="Wichels A."/>
            <person name="Zech H."/>
            <person name="Simon M."/>
        </authorList>
    </citation>
    <scope>NUCLEOTIDE SEQUENCE [LARGE SCALE GENOMIC DNA]</scope>
    <source>
        <strain evidence="3">DSM 16493 / NCIMB 14021 / DFL 12</strain>
    </source>
</reference>
<evidence type="ECO:0000313" key="2">
    <source>
        <dbReference type="EMBL" id="ABV94410.1"/>
    </source>
</evidence>
<protein>
    <submittedName>
        <fullName evidence="2">Lipolytic protein</fullName>
    </submittedName>
</protein>
<dbReference type="PANTHER" id="PTHR30383:SF24">
    <property type="entry name" value="THIOESTERASE 1_PROTEASE 1_LYSOPHOSPHOLIPASE L1"/>
    <property type="match status" value="1"/>
</dbReference>
<dbReference type="HOGENOM" id="CLU_051180_1_1_5"/>
<accession>A8LIG9</accession>
<dbReference type="SUPFAM" id="SSF52266">
    <property type="entry name" value="SGNH hydrolase"/>
    <property type="match status" value="1"/>
</dbReference>
<dbReference type="STRING" id="398580.Dshi_2677"/>
<feature type="domain" description="SGNH hydrolase-type esterase" evidence="1">
    <location>
        <begin position="47"/>
        <end position="213"/>
    </location>
</feature>
<dbReference type="KEGG" id="dsh:Dshi_2677"/>
<dbReference type="AlphaFoldDB" id="A8LIG9"/>
<dbReference type="InterPro" id="IPR051532">
    <property type="entry name" value="Ester_Hydrolysis_Enzymes"/>
</dbReference>